<dbReference type="Proteomes" id="UP001633002">
    <property type="component" value="Unassembled WGS sequence"/>
</dbReference>
<evidence type="ECO:0000313" key="1">
    <source>
        <dbReference type="EMBL" id="KAL3687943.1"/>
    </source>
</evidence>
<protein>
    <submittedName>
        <fullName evidence="1">Uncharacterized protein</fullName>
    </submittedName>
</protein>
<accession>A0ABD3H932</accession>
<reference evidence="1 2" key="1">
    <citation type="submission" date="2024-09" db="EMBL/GenBank/DDBJ databases">
        <title>Chromosome-scale assembly of Riccia sorocarpa.</title>
        <authorList>
            <person name="Paukszto L."/>
        </authorList>
    </citation>
    <scope>NUCLEOTIDE SEQUENCE [LARGE SCALE GENOMIC DNA]</scope>
    <source>
        <strain evidence="1">LP-2024</strain>
        <tissue evidence="1">Aerial parts of the thallus</tissue>
    </source>
</reference>
<comment type="caution">
    <text evidence="1">The sequence shown here is derived from an EMBL/GenBank/DDBJ whole genome shotgun (WGS) entry which is preliminary data.</text>
</comment>
<dbReference type="AlphaFoldDB" id="A0ABD3H932"/>
<dbReference type="EMBL" id="JBJQOH010000004">
    <property type="protein sequence ID" value="KAL3687943.1"/>
    <property type="molecule type" value="Genomic_DNA"/>
</dbReference>
<gene>
    <name evidence="1" type="ORF">R1sor_014252</name>
</gene>
<sequence length="437" mass="49734">MELNRVLEDEMIRTFELAVTQELRGHVTGLMRQTTSWDQFARLMMEQYFLEDADKVTKRSFLEWVEKLDKRLSTTELLREFDNRYSQLTRVERMMLEDMKTELFLRAADLDLQGKLEVRLEDTDAEGGLTTDWKKMDDVVNLLAKLEQRKEKGVVRRFAPTAVLVVPVTLVIPAAPIVQQRPVVPRKDDPSLEDIMKGMRELSLKLTRLDEKGVEEAAKSAGRQGWVQRCIWCDGTDHARRECEDFSVMMGRGTIFWKDGKVALRDTGEELRTNFGKGVMKKIVEDYLAAHSVAAVEAACYGLEVDDENEEDFIAKGYVKPSQLWKSAVASMRAEKTLIEVLAKTASTIRGETGWNDPVETLAIHAYIAKSQHEALFEEKRPADKEKKPVKEKGKGPAYKLQSDIEAATDLKAVLEARVLDAEVKFSLMQIVASRET</sequence>
<name>A0ABD3H932_9MARC</name>
<organism evidence="1 2">
    <name type="scientific">Riccia sorocarpa</name>
    <dbReference type="NCBI Taxonomy" id="122646"/>
    <lineage>
        <taxon>Eukaryota</taxon>
        <taxon>Viridiplantae</taxon>
        <taxon>Streptophyta</taxon>
        <taxon>Embryophyta</taxon>
        <taxon>Marchantiophyta</taxon>
        <taxon>Marchantiopsida</taxon>
        <taxon>Marchantiidae</taxon>
        <taxon>Marchantiales</taxon>
        <taxon>Ricciaceae</taxon>
        <taxon>Riccia</taxon>
    </lineage>
</organism>
<keyword evidence="2" id="KW-1185">Reference proteome</keyword>
<proteinExistence type="predicted"/>
<evidence type="ECO:0000313" key="2">
    <source>
        <dbReference type="Proteomes" id="UP001633002"/>
    </source>
</evidence>